<dbReference type="AlphaFoldDB" id="A0A1V4HME2"/>
<name>A0A1V4HME2_9BACL</name>
<evidence type="ECO:0000256" key="5">
    <source>
        <dbReference type="ARBA" id="ARBA00023136"/>
    </source>
</evidence>
<dbReference type="STRING" id="1469647.BC351_23290"/>
<reference evidence="8" key="1">
    <citation type="submission" date="2016-07" db="EMBL/GenBank/DDBJ databases">
        <authorList>
            <person name="Florea S."/>
            <person name="Webb J.S."/>
            <person name="Jaromczyk J."/>
            <person name="Schardl C.L."/>
        </authorList>
    </citation>
    <scope>NUCLEOTIDE SEQUENCE [LARGE SCALE GENOMIC DNA]</scope>
    <source>
        <strain evidence="8">CY1</strain>
    </source>
</reference>
<dbReference type="EMBL" id="MBTG01000009">
    <property type="protein sequence ID" value="OPH58727.1"/>
    <property type="molecule type" value="Genomic_DNA"/>
</dbReference>
<evidence type="ECO:0000313" key="8">
    <source>
        <dbReference type="Proteomes" id="UP000190626"/>
    </source>
</evidence>
<protein>
    <submittedName>
        <fullName evidence="7">Murein hydrolase transporter LrgA</fullName>
    </submittedName>
</protein>
<feature type="transmembrane region" description="Helical" evidence="6">
    <location>
        <begin position="30"/>
        <end position="48"/>
    </location>
</feature>
<keyword evidence="3 6" id="KW-0812">Transmembrane</keyword>
<keyword evidence="7" id="KW-0378">Hydrolase</keyword>
<keyword evidence="8" id="KW-1185">Reference proteome</keyword>
<evidence type="ECO:0000313" key="7">
    <source>
        <dbReference type="EMBL" id="OPH58727.1"/>
    </source>
</evidence>
<feature type="transmembrane region" description="Helical" evidence="6">
    <location>
        <begin position="60"/>
        <end position="79"/>
    </location>
</feature>
<gene>
    <name evidence="7" type="ORF">BC351_23290</name>
</gene>
<evidence type="ECO:0000256" key="4">
    <source>
        <dbReference type="ARBA" id="ARBA00022989"/>
    </source>
</evidence>
<comment type="caution">
    <text evidence="7">The sequence shown here is derived from an EMBL/GenBank/DDBJ whole genome shotgun (WGS) entry which is preliminary data.</text>
</comment>
<evidence type="ECO:0000256" key="1">
    <source>
        <dbReference type="ARBA" id="ARBA00004651"/>
    </source>
</evidence>
<dbReference type="Proteomes" id="UP000190626">
    <property type="component" value="Unassembled WGS sequence"/>
</dbReference>
<evidence type="ECO:0000256" key="2">
    <source>
        <dbReference type="ARBA" id="ARBA00022475"/>
    </source>
</evidence>
<dbReference type="Pfam" id="PF03788">
    <property type="entry name" value="LrgA"/>
    <property type="match status" value="1"/>
</dbReference>
<keyword evidence="2" id="KW-1003">Cell membrane</keyword>
<dbReference type="GO" id="GO:0005886">
    <property type="term" value="C:plasma membrane"/>
    <property type="evidence" value="ECO:0007669"/>
    <property type="project" value="UniProtKB-SubCell"/>
</dbReference>
<organism evidence="7 8">
    <name type="scientific">Paenibacillus ferrarius</name>
    <dbReference type="NCBI Taxonomy" id="1469647"/>
    <lineage>
        <taxon>Bacteria</taxon>
        <taxon>Bacillati</taxon>
        <taxon>Bacillota</taxon>
        <taxon>Bacilli</taxon>
        <taxon>Bacillales</taxon>
        <taxon>Paenibacillaceae</taxon>
        <taxon>Paenibacillus</taxon>
    </lineage>
</organism>
<evidence type="ECO:0000256" key="3">
    <source>
        <dbReference type="ARBA" id="ARBA00022692"/>
    </source>
</evidence>
<dbReference type="OrthoDB" id="3176438at2"/>
<comment type="subcellular location">
    <subcellularLocation>
        <location evidence="1">Cell membrane</location>
        <topology evidence="1">Multi-pass membrane protein</topology>
    </subcellularLocation>
</comment>
<dbReference type="GO" id="GO:0016787">
    <property type="term" value="F:hydrolase activity"/>
    <property type="evidence" value="ECO:0007669"/>
    <property type="project" value="UniProtKB-KW"/>
</dbReference>
<feature type="transmembrane region" description="Helical" evidence="6">
    <location>
        <begin position="85"/>
        <end position="105"/>
    </location>
</feature>
<dbReference type="RefSeq" id="WP_079411980.1">
    <property type="nucleotide sequence ID" value="NZ_MBTG01000009.1"/>
</dbReference>
<dbReference type="PANTHER" id="PTHR33931">
    <property type="entry name" value="HOLIN-LIKE PROTEIN CIDA-RELATED"/>
    <property type="match status" value="1"/>
</dbReference>
<keyword evidence="5 6" id="KW-0472">Membrane</keyword>
<dbReference type="InterPro" id="IPR005538">
    <property type="entry name" value="LrgA/CidA"/>
</dbReference>
<keyword evidence="4 6" id="KW-1133">Transmembrane helix</keyword>
<accession>A0A1V4HME2</accession>
<sequence>MLGFAILLAFHLLGTWLQLSLHIPLPGNVIGLILFTISLFAKWIKLSWVESAAGWLTGHMMLFFTPFVVGTMVFFPLIASNWLSISVGIIGSSMAVLIVTGLLTAKLQRKESDGDVS</sequence>
<dbReference type="PANTHER" id="PTHR33931:SF2">
    <property type="entry name" value="HOLIN-LIKE PROTEIN CIDA"/>
    <property type="match status" value="1"/>
</dbReference>
<evidence type="ECO:0000256" key="6">
    <source>
        <dbReference type="SAM" id="Phobius"/>
    </source>
</evidence>
<proteinExistence type="predicted"/>